<reference evidence="1" key="1">
    <citation type="journal article" date="2011" name="Genome Biol.">
        <title>The draft genome of the carcinogenic human liver fluke Clonorchis sinensis.</title>
        <authorList>
            <person name="Wang X."/>
            <person name="Chen W."/>
            <person name="Huang Y."/>
            <person name="Sun J."/>
            <person name="Men J."/>
            <person name="Liu H."/>
            <person name="Luo F."/>
            <person name="Guo L."/>
            <person name="Lv X."/>
            <person name="Deng C."/>
            <person name="Zhou C."/>
            <person name="Fan Y."/>
            <person name="Li X."/>
            <person name="Huang L."/>
            <person name="Hu Y."/>
            <person name="Liang C."/>
            <person name="Hu X."/>
            <person name="Xu J."/>
            <person name="Yu X."/>
        </authorList>
    </citation>
    <scope>NUCLEOTIDE SEQUENCE [LARGE SCALE GENOMIC DNA]</scope>
    <source>
        <strain evidence="1">Henan</strain>
    </source>
</reference>
<name>G7YBA4_CLOSI</name>
<gene>
    <name evidence="1" type="ORF">CLF_104272</name>
</gene>
<dbReference type="AlphaFoldDB" id="G7YBA4"/>
<evidence type="ECO:0000313" key="2">
    <source>
        <dbReference type="Proteomes" id="UP000008909"/>
    </source>
</evidence>
<keyword evidence="2" id="KW-1185">Reference proteome</keyword>
<dbReference type="EMBL" id="DF143024">
    <property type="protein sequence ID" value="GAA50238.1"/>
    <property type="molecule type" value="Genomic_DNA"/>
</dbReference>
<protein>
    <submittedName>
        <fullName evidence="1">Uncharacterized protein</fullName>
    </submittedName>
</protein>
<dbReference type="Proteomes" id="UP000008909">
    <property type="component" value="Unassembled WGS sequence"/>
</dbReference>
<sequence length="734" mass="82640">MNCVSKVFPATNASVDQECERTCDGVPTRVPSASVKERSCKSGISQTTALLHQYFSPKAHACRTAPEYHFKFVNILRAKTRNNFRATRLSLLLTETYIAKECTTAPANRLLLNYKVPVDSYLHMLQAHVIPQPKQHKKSSTVFQQDGAALHYSNQRITDFNLLWDHRVNALSGFPSTLGLDKYAYFHGNLVPIREIQTNLSFMMVRFNLSSRVSLRPYVPDSFALFRTVWKFDWLYAHSVPDNRLRSLCSSIGPPNFYNLGNKPFRPMLSQSVAYEITQVNRASKSSLYVEPVRVAHRVAAVMKTSDQGGLMTDSLRSDVSDAVWPSTFTKFLIESNRQLNVLQQAASCFSCYDIRDIVIHGRLIGVVVLGLGVIEGFPQELKQLKAPLTDKNTHLHLFVFFLRCWCDGYLSRKSTRKIHTNASSLFVVVSDFIYFDYETCQLYVSVRILSLGWEKELCEADGFLVCGVNDPTSATYKAVVACDVDVQIFSHSIRKVHCLQICIATVRTAKKFGCALETTTKVFEVLQTVSFDALAAPLKRSGISTGRFDQLIIVRVQRIPVSESYNVVVRCGPRQRSFGPLYPAVDWMDVTMSVHELVMNHTNQFLVNLTALVVSRIQWRPCNKIIAINAILCEHVHLSSAHRLGDRPQCVALIPLLFLSLANEVAATGTNALGTRFVSFKTELNNSSARSEDRTQNGVIWQHANNVTLKSPVRYTVHNSRLFDKVLFGGKRS</sequence>
<reference key="2">
    <citation type="submission" date="2011-10" db="EMBL/GenBank/DDBJ databases">
        <title>The genome and transcriptome sequence of Clonorchis sinensis provide insights into the carcinogenic liver fluke.</title>
        <authorList>
            <person name="Wang X."/>
            <person name="Huang Y."/>
            <person name="Chen W."/>
            <person name="Liu H."/>
            <person name="Guo L."/>
            <person name="Chen Y."/>
            <person name="Luo F."/>
            <person name="Zhou W."/>
            <person name="Sun J."/>
            <person name="Mao Q."/>
            <person name="Liang P."/>
            <person name="Zhou C."/>
            <person name="Tian Y."/>
            <person name="Men J."/>
            <person name="Lv X."/>
            <person name="Huang L."/>
            <person name="Zhou J."/>
            <person name="Hu Y."/>
            <person name="Li R."/>
            <person name="Zhang F."/>
            <person name="Lei H."/>
            <person name="Li X."/>
            <person name="Hu X."/>
            <person name="Liang C."/>
            <person name="Xu J."/>
            <person name="Wu Z."/>
            <person name="Yu X."/>
        </authorList>
    </citation>
    <scope>NUCLEOTIDE SEQUENCE</scope>
    <source>
        <strain>Henan</strain>
    </source>
</reference>
<proteinExistence type="predicted"/>
<evidence type="ECO:0000313" key="1">
    <source>
        <dbReference type="EMBL" id="GAA50238.1"/>
    </source>
</evidence>
<organism evidence="1 2">
    <name type="scientific">Clonorchis sinensis</name>
    <name type="common">Chinese liver fluke</name>
    <dbReference type="NCBI Taxonomy" id="79923"/>
    <lineage>
        <taxon>Eukaryota</taxon>
        <taxon>Metazoa</taxon>
        <taxon>Spiralia</taxon>
        <taxon>Lophotrochozoa</taxon>
        <taxon>Platyhelminthes</taxon>
        <taxon>Trematoda</taxon>
        <taxon>Digenea</taxon>
        <taxon>Opisthorchiida</taxon>
        <taxon>Opisthorchiata</taxon>
        <taxon>Opisthorchiidae</taxon>
        <taxon>Clonorchis</taxon>
    </lineage>
</organism>
<accession>G7YBA4</accession>